<dbReference type="OrthoDB" id="2327824at2"/>
<reference evidence="2 3" key="1">
    <citation type="submission" date="2017-11" db="EMBL/GenBank/DDBJ databases">
        <title>Draft Genome Sequence of Lactobacillus curieae NBRC 111893 isolated from Koso, a Japanese sugar-Vegetable Fermented Beverage.</title>
        <authorList>
            <person name="Chiou T.Y."/>
            <person name="Oshima K."/>
            <person name="Suda W."/>
            <person name="Hattori M."/>
            <person name="Takahashi T."/>
        </authorList>
    </citation>
    <scope>NUCLEOTIDE SEQUENCE [LARGE SCALE GENOMIC DNA]</scope>
    <source>
        <strain evidence="2 3">NBRC111893</strain>
    </source>
</reference>
<dbReference type="InterPro" id="IPR021560">
    <property type="entry name" value="DUF3021"/>
</dbReference>
<evidence type="ECO:0000256" key="1">
    <source>
        <dbReference type="SAM" id="Phobius"/>
    </source>
</evidence>
<protein>
    <recommendedName>
        <fullName evidence="4">DUF3021 domain-containing protein</fullName>
    </recommendedName>
</protein>
<dbReference type="Pfam" id="PF11457">
    <property type="entry name" value="DUF3021"/>
    <property type="match status" value="1"/>
</dbReference>
<evidence type="ECO:0000313" key="2">
    <source>
        <dbReference type="EMBL" id="GAY71873.1"/>
    </source>
</evidence>
<proteinExistence type="predicted"/>
<comment type="caution">
    <text evidence="2">The sequence shown here is derived from an EMBL/GenBank/DDBJ whole genome shotgun (WGS) entry which is preliminary data.</text>
</comment>
<feature type="transmembrane region" description="Helical" evidence="1">
    <location>
        <begin position="98"/>
        <end position="118"/>
    </location>
</feature>
<keyword evidence="1" id="KW-0472">Membrane</keyword>
<accession>A0A401FHN6</accession>
<name>A0A401FHN6_9LACO</name>
<sequence>MRIIKTIIVNAVVGIMIGSTITLCMIAMQVGSTTLESKHILECFIMYALIGVLTAIFKTDRLPYSLLIGLHMLGTLLIVIGSSLIFNWGWLTSNDVPIFMTIFVIIYAGVWIGVYINSQITSHKLNQRLKVRNKN</sequence>
<feature type="transmembrane region" description="Helical" evidence="1">
    <location>
        <begin position="7"/>
        <end position="28"/>
    </location>
</feature>
<dbReference type="EMBL" id="BEXA01000001">
    <property type="protein sequence ID" value="GAY71873.1"/>
    <property type="molecule type" value="Genomic_DNA"/>
</dbReference>
<keyword evidence="1" id="KW-0812">Transmembrane</keyword>
<keyword evidence="1" id="KW-1133">Transmembrane helix</keyword>
<evidence type="ECO:0000313" key="3">
    <source>
        <dbReference type="Proteomes" id="UP000286974"/>
    </source>
</evidence>
<keyword evidence="3" id="KW-1185">Reference proteome</keyword>
<organism evidence="2 3">
    <name type="scientific">Lentilactobacillus kosonis</name>
    <dbReference type="NCBI Taxonomy" id="2810561"/>
    <lineage>
        <taxon>Bacteria</taxon>
        <taxon>Bacillati</taxon>
        <taxon>Bacillota</taxon>
        <taxon>Bacilli</taxon>
        <taxon>Lactobacillales</taxon>
        <taxon>Lactobacillaceae</taxon>
        <taxon>Lentilactobacillus</taxon>
    </lineage>
</organism>
<dbReference type="RefSeq" id="WP_125007518.1">
    <property type="nucleotide sequence ID" value="NZ_BEXA01000001.1"/>
</dbReference>
<dbReference type="AlphaFoldDB" id="A0A401FHN6"/>
<feature type="transmembrane region" description="Helical" evidence="1">
    <location>
        <begin position="64"/>
        <end position="86"/>
    </location>
</feature>
<gene>
    <name evidence="2" type="ORF">NBRC111893_19</name>
</gene>
<feature type="transmembrane region" description="Helical" evidence="1">
    <location>
        <begin position="40"/>
        <end position="57"/>
    </location>
</feature>
<dbReference type="Proteomes" id="UP000286974">
    <property type="component" value="Unassembled WGS sequence"/>
</dbReference>
<evidence type="ECO:0008006" key="4">
    <source>
        <dbReference type="Google" id="ProtNLM"/>
    </source>
</evidence>